<feature type="region of interest" description="Disordered" evidence="1">
    <location>
        <begin position="197"/>
        <end position="222"/>
    </location>
</feature>
<evidence type="ECO:0000313" key="2">
    <source>
        <dbReference type="EMBL" id="KAK0439294.1"/>
    </source>
</evidence>
<dbReference type="GeneID" id="85363521"/>
<dbReference type="Proteomes" id="UP001175211">
    <property type="component" value="Unassembled WGS sequence"/>
</dbReference>
<evidence type="ECO:0000256" key="1">
    <source>
        <dbReference type="SAM" id="MobiDB-lite"/>
    </source>
</evidence>
<name>A0AA39MML7_ARMTA</name>
<dbReference type="RefSeq" id="XP_060323225.1">
    <property type="nucleotide sequence ID" value="XM_060479973.1"/>
</dbReference>
<proteinExistence type="predicted"/>
<organism evidence="2 3">
    <name type="scientific">Armillaria tabescens</name>
    <name type="common">Ringless honey mushroom</name>
    <name type="synonym">Agaricus tabescens</name>
    <dbReference type="NCBI Taxonomy" id="1929756"/>
    <lineage>
        <taxon>Eukaryota</taxon>
        <taxon>Fungi</taxon>
        <taxon>Dikarya</taxon>
        <taxon>Basidiomycota</taxon>
        <taxon>Agaricomycotina</taxon>
        <taxon>Agaricomycetes</taxon>
        <taxon>Agaricomycetidae</taxon>
        <taxon>Agaricales</taxon>
        <taxon>Marasmiineae</taxon>
        <taxon>Physalacriaceae</taxon>
        <taxon>Desarmillaria</taxon>
    </lineage>
</organism>
<protein>
    <submittedName>
        <fullName evidence="2">Uncharacterized protein</fullName>
    </submittedName>
</protein>
<accession>A0AA39MML7</accession>
<gene>
    <name evidence="2" type="ORF">EV420DRAFT_1734160</name>
</gene>
<dbReference type="EMBL" id="JAUEPS010000087">
    <property type="protein sequence ID" value="KAK0439294.1"/>
    <property type="molecule type" value="Genomic_DNA"/>
</dbReference>
<reference evidence="2" key="1">
    <citation type="submission" date="2023-06" db="EMBL/GenBank/DDBJ databases">
        <authorList>
            <consortium name="Lawrence Berkeley National Laboratory"/>
            <person name="Ahrendt S."/>
            <person name="Sahu N."/>
            <person name="Indic B."/>
            <person name="Wong-Bajracharya J."/>
            <person name="Merenyi Z."/>
            <person name="Ke H.-M."/>
            <person name="Monk M."/>
            <person name="Kocsube S."/>
            <person name="Drula E."/>
            <person name="Lipzen A."/>
            <person name="Balint B."/>
            <person name="Henrissat B."/>
            <person name="Andreopoulos B."/>
            <person name="Martin F.M."/>
            <person name="Harder C.B."/>
            <person name="Rigling D."/>
            <person name="Ford K.L."/>
            <person name="Foster G.D."/>
            <person name="Pangilinan J."/>
            <person name="Papanicolaou A."/>
            <person name="Barry K."/>
            <person name="LaButti K."/>
            <person name="Viragh M."/>
            <person name="Koriabine M."/>
            <person name="Yan M."/>
            <person name="Riley R."/>
            <person name="Champramary S."/>
            <person name="Plett K.L."/>
            <person name="Tsai I.J."/>
            <person name="Slot J."/>
            <person name="Sipos G."/>
            <person name="Plett J."/>
            <person name="Nagy L.G."/>
            <person name="Grigoriev I.V."/>
        </authorList>
    </citation>
    <scope>NUCLEOTIDE SEQUENCE</scope>
    <source>
        <strain evidence="2">CCBAS 213</strain>
    </source>
</reference>
<sequence length="285" mass="31884">MRLSPIVLSSKIRRLPLVTSNCGFCKTIPSIFSNDIVWGIEGDKKITSISSRSTEAVRLQHHNSKTYNVHHRPQSGPTPVFTYIDLTGFSSLSLIITIRSNPRTLNKDSNYRGQINRNDGCGRKDAVRRIWTPSKDCQNSMKPITKDVWRDGWVLDCGGKGAERDEGLTQHAQGCWVVGCRHAENTTLILQLLQIRGSPPHPQNRRRNLVQSEHRRTSSPVKGTFRLARSAGSRSQKTATRESRVTRGSSCDIVTVLVTRISSSFPIQGLRILHTEVGLVEEACF</sequence>
<dbReference type="AlphaFoldDB" id="A0AA39MML7"/>
<evidence type="ECO:0000313" key="3">
    <source>
        <dbReference type="Proteomes" id="UP001175211"/>
    </source>
</evidence>
<keyword evidence="3" id="KW-1185">Reference proteome</keyword>
<comment type="caution">
    <text evidence="2">The sequence shown here is derived from an EMBL/GenBank/DDBJ whole genome shotgun (WGS) entry which is preliminary data.</text>
</comment>